<dbReference type="eggNOG" id="ENOG502RZ1N">
    <property type="taxonomic scope" value="Eukaryota"/>
</dbReference>
<dbReference type="RefSeq" id="XP_006687244.1">
    <property type="nucleotide sequence ID" value="XM_006687181.1"/>
</dbReference>
<dbReference type="Pfam" id="PF11927">
    <property type="entry name" value="HODM_asu-like"/>
    <property type="match status" value="1"/>
</dbReference>
<sequence>MLAAIFVLTVLVATYSLFHLYQRHTAKPKGPVSVISNIKPIDKSFRWDTTEPEKIRPFVNKKDFRPNMGIKNLAAQPEQWLLIEDTYREVTTKKRDITSSNVDKTIQINDSPRSQLAAREYYDSCINFFLMRYPQYFVKKGNQVYNKINDDYVPASSAGEDPMALYLALARTMEEDVVVFLKDDPNDHEMEYTLRSGITGFPSGFDPSDNHDKVISEIHDVVPQYKERLKLSMGRFFNRLQPSDLWVRFNWTIQTHNQHYNLRLNHGHEGESIEEIKFEDIDFENGCFLRCERQVLTRLPKSGANIMTVRTYLTPISKIKQEGLADELCRAIDALPTDLGFYKRRPAWGTAVKQYLNL</sequence>
<evidence type="ECO:0000313" key="1">
    <source>
        <dbReference type="EMBL" id="EGV63451.1"/>
    </source>
</evidence>
<dbReference type="Proteomes" id="UP000000707">
    <property type="component" value="Unassembled WGS sequence"/>
</dbReference>
<dbReference type="GeneID" id="18245901"/>
<organism evidence="2">
    <name type="scientific">Candida tenuis (strain ATCC 10573 / BCRC 21748 / CBS 615 / JCM 9827 / NBRC 10315 / NRRL Y-1498 / VKM Y-70)</name>
    <name type="common">Yeast</name>
    <name type="synonym">Yamadazyma tenuis</name>
    <dbReference type="NCBI Taxonomy" id="590646"/>
    <lineage>
        <taxon>Eukaryota</taxon>
        <taxon>Fungi</taxon>
        <taxon>Dikarya</taxon>
        <taxon>Ascomycota</taxon>
        <taxon>Saccharomycotina</taxon>
        <taxon>Pichiomycetes</taxon>
        <taxon>Debaryomycetaceae</taxon>
        <taxon>Yamadazyma</taxon>
    </lineage>
</organism>
<proteinExistence type="predicted"/>
<gene>
    <name evidence="1" type="ORF">CANTEDRAFT_106598</name>
</gene>
<dbReference type="AlphaFoldDB" id="G3B6F0"/>
<accession>G3B6F0</accession>
<evidence type="ECO:0008006" key="3">
    <source>
        <dbReference type="Google" id="ProtNLM"/>
    </source>
</evidence>
<protein>
    <recommendedName>
        <fullName evidence="3">HRQ family protein 2</fullName>
    </recommendedName>
</protein>
<name>G3B6F0_CANTC</name>
<dbReference type="OrthoDB" id="5043642at2759"/>
<dbReference type="KEGG" id="cten:18245901"/>
<dbReference type="HOGENOM" id="CLU_025462_2_0_1"/>
<dbReference type="EMBL" id="GL996524">
    <property type="protein sequence ID" value="EGV63451.1"/>
    <property type="molecule type" value="Genomic_DNA"/>
</dbReference>
<dbReference type="InterPro" id="IPR021848">
    <property type="entry name" value="HODM_asu-like"/>
</dbReference>
<keyword evidence="2" id="KW-1185">Reference proteome</keyword>
<reference evidence="1 2" key="1">
    <citation type="journal article" date="2011" name="Proc. Natl. Acad. Sci. U.S.A.">
        <title>Comparative genomics of xylose-fermenting fungi for enhanced biofuel production.</title>
        <authorList>
            <person name="Wohlbach D.J."/>
            <person name="Kuo A."/>
            <person name="Sato T.K."/>
            <person name="Potts K.M."/>
            <person name="Salamov A.A."/>
            <person name="LaButti K.M."/>
            <person name="Sun H."/>
            <person name="Clum A."/>
            <person name="Pangilinan J.L."/>
            <person name="Lindquist E.A."/>
            <person name="Lucas S."/>
            <person name="Lapidus A."/>
            <person name="Jin M."/>
            <person name="Gunawan C."/>
            <person name="Balan V."/>
            <person name="Dale B.E."/>
            <person name="Jeffries T.W."/>
            <person name="Zinkel R."/>
            <person name="Barry K.W."/>
            <person name="Grigoriev I.V."/>
            <person name="Gasch A.P."/>
        </authorList>
    </citation>
    <scope>NUCLEOTIDE SEQUENCE [LARGE SCALE GENOMIC DNA]</scope>
    <source>
        <strain evidence="2">ATCC 10573 / BCRC 21748 / CBS 615 / JCM 9827 / NBRC 10315 / NRRL Y-1498 / VKM Y-70</strain>
    </source>
</reference>
<evidence type="ECO:0000313" key="2">
    <source>
        <dbReference type="Proteomes" id="UP000000707"/>
    </source>
</evidence>